<evidence type="ECO:0000313" key="5">
    <source>
        <dbReference type="Proteomes" id="UP001299046"/>
    </source>
</evidence>
<keyword evidence="5" id="KW-1185">Reference proteome</keyword>
<dbReference type="SUPFAM" id="SSF54637">
    <property type="entry name" value="Thioesterase/thiol ester dehydrase-isomerase"/>
    <property type="match status" value="1"/>
</dbReference>
<protein>
    <submittedName>
        <fullName evidence="4">MaoC/PaaZ C-terminal domain-containing protein</fullName>
    </submittedName>
</protein>
<dbReference type="Gene3D" id="3.10.129.10">
    <property type="entry name" value="Hotdog Thioesterase"/>
    <property type="match status" value="1"/>
</dbReference>
<feature type="region of interest" description="Disordered" evidence="2">
    <location>
        <begin position="108"/>
        <end position="145"/>
    </location>
</feature>
<dbReference type="InterPro" id="IPR029069">
    <property type="entry name" value="HotDog_dom_sf"/>
</dbReference>
<evidence type="ECO:0000256" key="2">
    <source>
        <dbReference type="SAM" id="MobiDB-lite"/>
    </source>
</evidence>
<dbReference type="InterPro" id="IPR002539">
    <property type="entry name" value="MaoC-like_dom"/>
</dbReference>
<evidence type="ECO:0000259" key="3">
    <source>
        <dbReference type="Pfam" id="PF01575"/>
    </source>
</evidence>
<feature type="domain" description="MaoC-like" evidence="3">
    <location>
        <begin position="25"/>
        <end position="81"/>
    </location>
</feature>
<reference evidence="4 5" key="1">
    <citation type="submission" date="2023-12" db="EMBL/GenBank/DDBJ databases">
        <title>Description of new species of Mycobacterium terrae complex isolated from sewage at the Sao Paulo Zoological Park Foundation in Brazil.</title>
        <authorList>
            <person name="Romagnoli C.L."/>
            <person name="Conceicao E.C."/>
            <person name="Machado E."/>
            <person name="Barreto L.B.P.F."/>
            <person name="Sharma A."/>
            <person name="Silva N.M."/>
            <person name="Marques L.E."/>
            <person name="Juliana M.A."/>
            <person name="Lourenco M.C.S."/>
            <person name="Digiampietri L.A."/>
            <person name="Suffys P.N."/>
            <person name="Viana-Niero C."/>
        </authorList>
    </citation>
    <scope>NUCLEOTIDE SEQUENCE [LARGE SCALE GENOMIC DNA]</scope>
    <source>
        <strain evidence="4 5">MYC123</strain>
    </source>
</reference>
<dbReference type="EMBL" id="JAYJJT010000046">
    <property type="protein sequence ID" value="MEB3052397.1"/>
    <property type="molecule type" value="Genomic_DNA"/>
</dbReference>
<evidence type="ECO:0000256" key="1">
    <source>
        <dbReference type="ARBA" id="ARBA00005254"/>
    </source>
</evidence>
<evidence type="ECO:0000313" key="4">
    <source>
        <dbReference type="EMBL" id="MEB3052397.1"/>
    </source>
</evidence>
<dbReference type="RefSeq" id="WP_019346206.1">
    <property type="nucleotide sequence ID" value="NZ_JAYJJT010000046.1"/>
</dbReference>
<dbReference type="Proteomes" id="UP001299046">
    <property type="component" value="Unassembled WGS sequence"/>
</dbReference>
<organism evidence="4 5">
    <name type="scientific">[Mycobacterium] zoologicum</name>
    <dbReference type="NCBI Taxonomy" id="2872311"/>
    <lineage>
        <taxon>Bacteria</taxon>
        <taxon>Bacillati</taxon>
        <taxon>Actinomycetota</taxon>
        <taxon>Actinomycetes</taxon>
        <taxon>Mycobacteriales</taxon>
        <taxon>Mycobacteriaceae</taxon>
        <taxon>Mycolicibacter</taxon>
    </lineage>
</organism>
<dbReference type="Pfam" id="PF01575">
    <property type="entry name" value="MaoC_dehydratas"/>
    <property type="match status" value="1"/>
</dbReference>
<gene>
    <name evidence="4" type="ORF">KV112_22145</name>
</gene>
<proteinExistence type="inferred from homology"/>
<name>A0ABU5YQP9_9MYCO</name>
<comment type="similarity">
    <text evidence="1">Belongs to the enoyl-CoA hydratase/isomerase family.</text>
</comment>
<comment type="caution">
    <text evidence="4">The sequence shown here is derived from an EMBL/GenBank/DDBJ whole genome shotgun (WGS) entry which is preliminary data.</text>
</comment>
<sequence>MKPVGVQVGSHHEHTRLVYAEDLGIGQRFDLGSHTVTEAELVDFATHWDPQWFHIDRAAAQDGQFGGLIASGIHTLAILQHHDAVHIRYGLTEAALPRAHLPRLFQPRRGLARPHGPTLGRAPAGSDKHHDHARPAAAMSSRTRKTTPIDGAALDWSLSAPLEQMRSGRTVKVLNKIRRHAPELVTVSY</sequence>
<accession>A0ABU5YQP9</accession>